<dbReference type="EMBL" id="JAATLM010000001">
    <property type="protein sequence ID" value="NIZ69424.1"/>
    <property type="molecule type" value="Genomic_DNA"/>
</dbReference>
<comment type="caution">
    <text evidence="2">The sequence shown here is derived from an EMBL/GenBank/DDBJ whole genome shotgun (WGS) entry which is preliminary data.</text>
</comment>
<keyword evidence="1" id="KW-0812">Transmembrane</keyword>
<sequence length="225" mass="25759">MTEFNKRLVQASRQKIEKTFDSTLLMGNFRNSYEDVFVDRYQNFRSNTFFIVWVVSISFILYGIFFPKIPHHPSPTTPASVAMVDTYDYSTSLIKEAIREGFSEELAIGARLFPEDTNQMKDLDYTLTYIGDETLTKVWLWDYAGVDGDVVLVKVNGVEFARHTLTHDPISFEIPLDEVETLVEVVGITDGGGGITYAIYFDFDGASYFNRVQKGSNNHYTFIRE</sequence>
<keyword evidence="3" id="KW-1185">Reference proteome</keyword>
<accession>A0A968KUC6</accession>
<feature type="transmembrane region" description="Helical" evidence="1">
    <location>
        <begin position="48"/>
        <end position="66"/>
    </location>
</feature>
<organism evidence="2 3">
    <name type="scientific">Entomospira culicis</name>
    <dbReference type="NCBI Taxonomy" id="2719989"/>
    <lineage>
        <taxon>Bacteria</taxon>
        <taxon>Pseudomonadati</taxon>
        <taxon>Spirochaetota</taxon>
        <taxon>Spirochaetia</taxon>
        <taxon>Spirochaetales</taxon>
        <taxon>Spirochaetaceae</taxon>
        <taxon>Entomospira</taxon>
    </lineage>
</organism>
<evidence type="ECO:0000313" key="3">
    <source>
        <dbReference type="Proteomes" id="UP000778951"/>
    </source>
</evidence>
<evidence type="ECO:0000313" key="2">
    <source>
        <dbReference type="EMBL" id="NIZ69424.1"/>
    </source>
</evidence>
<dbReference type="Proteomes" id="UP000778951">
    <property type="component" value="Unassembled WGS sequence"/>
</dbReference>
<protein>
    <submittedName>
        <fullName evidence="2">Uncharacterized protein</fullName>
    </submittedName>
</protein>
<keyword evidence="1" id="KW-1133">Transmembrane helix</keyword>
<keyword evidence="1" id="KW-0472">Membrane</keyword>
<reference evidence="2" key="1">
    <citation type="submission" date="2020-03" db="EMBL/GenBank/DDBJ databases">
        <title>Spirochaetal bacteria isolated from arthropods constitute a novel genus Entomospira genus novum within the order Spirochaetales.</title>
        <authorList>
            <person name="Grana-Miraglia L."/>
            <person name="Sikutova S."/>
            <person name="Fingerle V."/>
            <person name="Sing A."/>
            <person name="Castillo-Ramirez S."/>
            <person name="Margos G."/>
            <person name="Rudolf I."/>
        </authorList>
    </citation>
    <scope>NUCLEOTIDE SEQUENCE</scope>
    <source>
        <strain evidence="2">BR149</strain>
    </source>
</reference>
<dbReference type="RefSeq" id="WP_167695515.1">
    <property type="nucleotide sequence ID" value="NZ_CP118181.1"/>
</dbReference>
<evidence type="ECO:0000256" key="1">
    <source>
        <dbReference type="SAM" id="Phobius"/>
    </source>
</evidence>
<gene>
    <name evidence="2" type="ORF">HCT48_04245</name>
</gene>
<name>A0A968KUC6_9SPIO</name>
<dbReference type="AlphaFoldDB" id="A0A968KUC6"/>
<proteinExistence type="predicted"/>